<evidence type="ECO:0000256" key="5">
    <source>
        <dbReference type="ARBA" id="ARBA00022827"/>
    </source>
</evidence>
<dbReference type="EMBL" id="FNTL01000002">
    <property type="protein sequence ID" value="SEB38368.1"/>
    <property type="molecule type" value="Genomic_DNA"/>
</dbReference>
<comment type="similarity">
    <text evidence="2">Belongs to the ferredoxin--NADP reductase type 1 family.</text>
</comment>
<keyword evidence="5 9" id="KW-0274">FAD</keyword>
<feature type="binding site" evidence="10">
    <location>
        <begin position="157"/>
        <end position="160"/>
    </location>
    <ligand>
        <name>NADP(+)</name>
        <dbReference type="ChEBI" id="CHEBI:58349"/>
    </ligand>
</feature>
<reference evidence="13" key="1">
    <citation type="submission" date="2016-10" db="EMBL/GenBank/DDBJ databases">
        <authorList>
            <person name="Varghese N."/>
        </authorList>
    </citation>
    <scope>NUCLEOTIDE SEQUENCE [LARGE SCALE GENOMIC DNA]</scope>
    <source>
        <strain evidence="13">DSM 44719</strain>
    </source>
</reference>
<dbReference type="InterPro" id="IPR021163">
    <property type="entry name" value="Ferredox_Rdtase_adrenod"/>
</dbReference>
<keyword evidence="7" id="KW-0560">Oxidoreductase</keyword>
<evidence type="ECO:0000256" key="2">
    <source>
        <dbReference type="ARBA" id="ARBA00008312"/>
    </source>
</evidence>
<comment type="catalytic activity">
    <reaction evidence="8">
        <text>2 reduced [2Fe-2S]-[ferredoxin] + NADP(+) + H(+) = 2 oxidized [2Fe-2S]-[ferredoxin] + NADPH</text>
        <dbReference type="Rhea" id="RHEA:20125"/>
        <dbReference type="Rhea" id="RHEA-COMP:10000"/>
        <dbReference type="Rhea" id="RHEA-COMP:10001"/>
        <dbReference type="ChEBI" id="CHEBI:15378"/>
        <dbReference type="ChEBI" id="CHEBI:33737"/>
        <dbReference type="ChEBI" id="CHEBI:33738"/>
        <dbReference type="ChEBI" id="CHEBI:57783"/>
        <dbReference type="ChEBI" id="CHEBI:58349"/>
        <dbReference type="EC" id="1.18.1.2"/>
    </reaction>
</comment>
<feature type="binding site" evidence="9">
    <location>
        <begin position="366"/>
        <end position="368"/>
    </location>
    <ligand>
        <name>FAD</name>
        <dbReference type="ChEBI" id="CHEBI:57692"/>
    </ligand>
</feature>
<feature type="binding site" evidence="9">
    <location>
        <position position="50"/>
    </location>
    <ligand>
        <name>FAD</name>
        <dbReference type="ChEBI" id="CHEBI:57692"/>
    </ligand>
</feature>
<dbReference type="GO" id="GO:0004324">
    <property type="term" value="F:ferredoxin-NADP+ reductase activity"/>
    <property type="evidence" value="ECO:0007669"/>
    <property type="project" value="UniProtKB-EC"/>
</dbReference>
<gene>
    <name evidence="12" type="ORF">SAMN04490220_0593</name>
</gene>
<keyword evidence="6 10" id="KW-0521">NADP</keyword>
<feature type="binding site" evidence="10">
    <location>
        <begin position="201"/>
        <end position="202"/>
    </location>
    <ligand>
        <name>NADP(+)</name>
        <dbReference type="ChEBI" id="CHEBI:58349"/>
    </ligand>
</feature>
<feature type="binding site" evidence="10">
    <location>
        <position position="213"/>
    </location>
    <ligand>
        <name>NADP(+)</name>
        <dbReference type="ChEBI" id="CHEBI:58349"/>
    </ligand>
</feature>
<evidence type="ECO:0000313" key="13">
    <source>
        <dbReference type="Proteomes" id="UP000183407"/>
    </source>
</evidence>
<dbReference type="InterPro" id="IPR023753">
    <property type="entry name" value="FAD/NAD-binding_dom"/>
</dbReference>
<feature type="binding site" evidence="9">
    <location>
        <position position="359"/>
    </location>
    <ligand>
        <name>FAD</name>
        <dbReference type="ChEBI" id="CHEBI:57692"/>
    </ligand>
</feature>
<sequence length="454" mass="49548">MSEPHHRHLRVAVVGSGPSGAYCVEALLESLPDTSISVDVIERLPVPYGLVRYGVAPDHERIKSIIDSFGEILSHEHVRFLGNVAYGSDITMLDLRRHYDVAIFACGANSTRRLGIPGENLPGVFAAADFVAWYNGHPNATIERLALTAEQAVVIGNGNVALDVARMLVNPRETLLQTDVPQHVLELLVESPIADVHIVGRRGPLQAKFTTKEIVELGKLDDVDVIVDPCVLRVTESELQQAAPPTARMVAALRTLGSLPRGRARRIHFTFFRRPVAVFGHPGAESVVLEATEGDNDHGKAERARREVIEAGLVLTSVGYRAEPLPELPFDAVTATVPHTNGRVFDGDDTRPAVYVAGWLKRGPTGVIGTNRRDSLETVKALLSNARDFPRALERDPGAVVSLLRQRGVEVVPWDGWNAIDGAEVARGARLGRARVKIHRLEELLQASSRRPTE</sequence>
<dbReference type="Proteomes" id="UP000183407">
    <property type="component" value="Unassembled WGS sequence"/>
</dbReference>
<feature type="binding site" evidence="9">
    <location>
        <position position="42"/>
    </location>
    <ligand>
        <name>FAD</name>
        <dbReference type="ChEBI" id="CHEBI:57692"/>
    </ligand>
</feature>
<evidence type="ECO:0000259" key="11">
    <source>
        <dbReference type="Pfam" id="PF07992"/>
    </source>
</evidence>
<dbReference type="InterPro" id="IPR055275">
    <property type="entry name" value="Ferredox_Rdtase"/>
</dbReference>
<organism evidence="12 13">
    <name type="scientific">Rhodococcus jostii</name>
    <dbReference type="NCBI Taxonomy" id="132919"/>
    <lineage>
        <taxon>Bacteria</taxon>
        <taxon>Bacillati</taxon>
        <taxon>Actinomycetota</taxon>
        <taxon>Actinomycetes</taxon>
        <taxon>Mycobacteriales</taxon>
        <taxon>Nocardiaceae</taxon>
        <taxon>Rhodococcus</taxon>
    </lineage>
</organism>
<dbReference type="Pfam" id="PF07992">
    <property type="entry name" value="Pyr_redox_2"/>
    <property type="match status" value="1"/>
</dbReference>
<dbReference type="PANTHER" id="PTHR48467">
    <property type="entry name" value="GLUTAMATE SYNTHASE 1 [NADH], CHLOROPLASTIC-LIKE"/>
    <property type="match status" value="1"/>
</dbReference>
<dbReference type="SUPFAM" id="SSF51971">
    <property type="entry name" value="Nucleotide-binding domain"/>
    <property type="match status" value="2"/>
</dbReference>
<evidence type="ECO:0000256" key="7">
    <source>
        <dbReference type="ARBA" id="ARBA00023002"/>
    </source>
</evidence>
<dbReference type="InterPro" id="IPR036188">
    <property type="entry name" value="FAD/NAD-bd_sf"/>
</dbReference>
<dbReference type="OrthoDB" id="289202at2"/>
<feature type="binding site" evidence="10">
    <location>
        <position position="366"/>
    </location>
    <ligand>
        <name>NADP(+)</name>
        <dbReference type="ChEBI" id="CHEBI:58349"/>
    </ligand>
</feature>
<dbReference type="EC" id="1.18.1.2" evidence="3"/>
<evidence type="ECO:0000256" key="10">
    <source>
        <dbReference type="PIRSR" id="PIRSR000362-2"/>
    </source>
</evidence>
<dbReference type="AlphaFoldDB" id="A0A1H4IYC2"/>
<evidence type="ECO:0000256" key="1">
    <source>
        <dbReference type="ARBA" id="ARBA00001974"/>
    </source>
</evidence>
<feature type="binding site" evidence="9">
    <location>
        <position position="19"/>
    </location>
    <ligand>
        <name>FAD</name>
        <dbReference type="ChEBI" id="CHEBI:57692"/>
    </ligand>
</feature>
<accession>A0A1H4IYC2</accession>
<evidence type="ECO:0000256" key="9">
    <source>
        <dbReference type="PIRSR" id="PIRSR000362-1"/>
    </source>
</evidence>
<feature type="domain" description="FAD/NAD(P)-binding" evidence="11">
    <location>
        <begin position="10"/>
        <end position="170"/>
    </location>
</feature>
<protein>
    <recommendedName>
        <fullName evidence="3">ferredoxin--NADP(+) reductase</fullName>
        <ecNumber evidence="3">1.18.1.2</ecNumber>
    </recommendedName>
</protein>
<name>A0A1H4IYC2_RHOJO</name>
<dbReference type="Gene3D" id="3.50.50.60">
    <property type="entry name" value="FAD/NAD(P)-binding domain"/>
    <property type="match status" value="1"/>
</dbReference>
<evidence type="ECO:0000256" key="6">
    <source>
        <dbReference type="ARBA" id="ARBA00022857"/>
    </source>
</evidence>
<evidence type="ECO:0000256" key="8">
    <source>
        <dbReference type="ARBA" id="ARBA00047776"/>
    </source>
</evidence>
<dbReference type="PIRSF" id="PIRSF000362">
    <property type="entry name" value="FNR"/>
    <property type="match status" value="1"/>
</dbReference>
<keyword evidence="4" id="KW-0285">Flavoprotein</keyword>
<evidence type="ECO:0000313" key="12">
    <source>
        <dbReference type="EMBL" id="SEB38368.1"/>
    </source>
</evidence>
<dbReference type="PRINTS" id="PR00419">
    <property type="entry name" value="ADXRDTASE"/>
</dbReference>
<dbReference type="PANTHER" id="PTHR48467:SF1">
    <property type="entry name" value="GLUTAMATE SYNTHASE 1 [NADH], CHLOROPLASTIC-LIKE"/>
    <property type="match status" value="1"/>
</dbReference>
<dbReference type="Gene3D" id="3.40.50.720">
    <property type="entry name" value="NAD(P)-binding Rossmann-like Domain"/>
    <property type="match status" value="1"/>
</dbReference>
<evidence type="ECO:0000256" key="3">
    <source>
        <dbReference type="ARBA" id="ARBA00013223"/>
    </source>
</evidence>
<comment type="cofactor">
    <cofactor evidence="1 9">
        <name>FAD</name>
        <dbReference type="ChEBI" id="CHEBI:57692"/>
    </cofactor>
</comment>
<proteinExistence type="inferred from homology"/>
<evidence type="ECO:0000256" key="4">
    <source>
        <dbReference type="ARBA" id="ARBA00022630"/>
    </source>
</evidence>